<dbReference type="WBParaSite" id="maker-unitig_40764-snap-gene-0.2-mRNA-1">
    <property type="protein sequence ID" value="maker-unitig_40764-snap-gene-0.2-mRNA-1"/>
    <property type="gene ID" value="maker-unitig_40764-snap-gene-0.2"/>
</dbReference>
<dbReference type="AlphaFoldDB" id="A0A1I8FMD7"/>
<name>A0A1I8FMD7_9PLAT</name>
<dbReference type="GO" id="GO:0005261">
    <property type="term" value="F:monoatomic cation channel activity"/>
    <property type="evidence" value="ECO:0007669"/>
    <property type="project" value="TreeGrafter"/>
</dbReference>
<feature type="region of interest" description="Disordered" evidence="1">
    <location>
        <begin position="102"/>
        <end position="143"/>
    </location>
</feature>
<organism evidence="3 4">
    <name type="scientific">Macrostomum lignano</name>
    <dbReference type="NCBI Taxonomy" id="282301"/>
    <lineage>
        <taxon>Eukaryota</taxon>
        <taxon>Metazoa</taxon>
        <taxon>Spiralia</taxon>
        <taxon>Lophotrochozoa</taxon>
        <taxon>Platyhelminthes</taxon>
        <taxon>Rhabditophora</taxon>
        <taxon>Macrostomorpha</taxon>
        <taxon>Macrostomida</taxon>
        <taxon>Macrostomidae</taxon>
        <taxon>Macrostomum</taxon>
    </lineage>
</organism>
<feature type="region of interest" description="Disordered" evidence="1">
    <location>
        <begin position="284"/>
        <end position="305"/>
    </location>
</feature>
<reference evidence="4" key="1">
    <citation type="submission" date="2016-11" db="UniProtKB">
        <authorList>
            <consortium name="WormBaseParasite"/>
        </authorList>
    </citation>
    <scope>IDENTIFICATION</scope>
</reference>
<evidence type="ECO:0000313" key="3">
    <source>
        <dbReference type="Proteomes" id="UP000095280"/>
    </source>
</evidence>
<evidence type="ECO:0000256" key="1">
    <source>
        <dbReference type="SAM" id="MobiDB-lite"/>
    </source>
</evidence>
<dbReference type="PANTHER" id="PTHR13800:SF1">
    <property type="entry name" value="TRANSIENT RECEPTOR POTENTIAL CATION CHANNEL TRPM"/>
    <property type="match status" value="1"/>
</dbReference>
<keyword evidence="3" id="KW-1185">Reference proteome</keyword>
<evidence type="ECO:0000313" key="4">
    <source>
        <dbReference type="WBParaSite" id="maker-unitig_40764-snap-gene-0.2-mRNA-1"/>
    </source>
</evidence>
<keyword evidence="2" id="KW-0472">Membrane</keyword>
<feature type="compositionally biased region" description="Basic and acidic residues" evidence="1">
    <location>
        <begin position="108"/>
        <end position="124"/>
    </location>
</feature>
<dbReference type="Proteomes" id="UP000095280">
    <property type="component" value="Unplaced"/>
</dbReference>
<dbReference type="PANTHER" id="PTHR13800">
    <property type="entry name" value="TRANSIENT RECEPTOR POTENTIAL CATION CHANNEL, SUBFAMILY M, MEMBER 6"/>
    <property type="match status" value="1"/>
</dbReference>
<feature type="region of interest" description="Disordered" evidence="1">
    <location>
        <begin position="45"/>
        <end position="66"/>
    </location>
</feature>
<dbReference type="GO" id="GO:0005886">
    <property type="term" value="C:plasma membrane"/>
    <property type="evidence" value="ECO:0007669"/>
    <property type="project" value="TreeGrafter"/>
</dbReference>
<proteinExistence type="predicted"/>
<feature type="compositionally biased region" description="Basic and acidic residues" evidence="1">
    <location>
        <begin position="53"/>
        <end position="66"/>
    </location>
</feature>
<protein>
    <submittedName>
        <fullName evidence="4">RPAP1_C domain-containing protein</fullName>
    </submittedName>
</protein>
<keyword evidence="2" id="KW-1133">Transmembrane helix</keyword>
<dbReference type="InterPro" id="IPR050927">
    <property type="entry name" value="TRPM"/>
</dbReference>
<keyword evidence="2" id="KW-0812">Transmembrane</keyword>
<sequence length="382" mass="42370">EDRRCEWQPRSALAQEGRGVALDAAAGDPRPSRLGLRDLLRARAPTNAHGKIKFRDFGRSSSESKPRERSMDALWALLTDKDKAAAQSLASEFERYDYAKGDDDEVADDRSGRVWQRRAEEKPTPGHGVPPRQEPHALQSWSTTGPLASAAGRFGLRTELEKFVVTKMREVKRGNAPRAICSIPTGAADLRGRRQVHPADGREGRRRRHAAVDRRSADKLAWASEVRAAAASAAAAMNAESTEARVRQRIKEMAAEYVNTSGPQERRALERALFRFAYPSEEALPARPARRGDPGRGVPAPGLQRPDLNTQMMLAMAWDRADIAEARILSGLSKQRLKELNLSRMMARALMAQQVGFVQLFMTFGVSASAVLTRGRLERLYL</sequence>
<dbReference type="GO" id="GO:0030001">
    <property type="term" value="P:metal ion transport"/>
    <property type="evidence" value="ECO:0007669"/>
    <property type="project" value="TreeGrafter"/>
</dbReference>
<evidence type="ECO:0000256" key="2">
    <source>
        <dbReference type="SAM" id="Phobius"/>
    </source>
</evidence>
<feature type="transmembrane region" description="Helical" evidence="2">
    <location>
        <begin position="351"/>
        <end position="372"/>
    </location>
</feature>
<accession>A0A1I8FMD7</accession>